<dbReference type="Gene3D" id="1.10.1300.10">
    <property type="entry name" value="3'5'-cyclic nucleotide phosphodiesterase, catalytic domain"/>
    <property type="match status" value="1"/>
</dbReference>
<dbReference type="SMART" id="SM00044">
    <property type="entry name" value="CYCc"/>
    <property type="match status" value="1"/>
</dbReference>
<dbReference type="InterPro" id="IPR002073">
    <property type="entry name" value="PDEase_catalytic_dom"/>
</dbReference>
<evidence type="ECO:0000313" key="10">
    <source>
        <dbReference type="EMBL" id="CAJ1963438.1"/>
    </source>
</evidence>
<keyword evidence="11" id="KW-1185">Reference proteome</keyword>
<evidence type="ECO:0000259" key="9">
    <source>
        <dbReference type="PROSITE" id="PS50125"/>
    </source>
</evidence>
<dbReference type="GO" id="GO:0001653">
    <property type="term" value="F:peptide receptor activity"/>
    <property type="evidence" value="ECO:0007669"/>
    <property type="project" value="TreeGrafter"/>
</dbReference>
<comment type="caution">
    <text evidence="10">The sequence shown here is derived from an EMBL/GenBank/DDBJ whole genome shotgun (WGS) entry which is preliminary data.</text>
</comment>
<dbReference type="PANTHER" id="PTHR11920">
    <property type="entry name" value="GUANYLYL CYCLASE"/>
    <property type="match status" value="1"/>
</dbReference>
<dbReference type="SMART" id="SM00471">
    <property type="entry name" value="HDc"/>
    <property type="match status" value="1"/>
</dbReference>
<dbReference type="GO" id="GO:0035556">
    <property type="term" value="P:intracellular signal transduction"/>
    <property type="evidence" value="ECO:0007669"/>
    <property type="project" value="InterPro"/>
</dbReference>
<dbReference type="Gene3D" id="3.30.70.1230">
    <property type="entry name" value="Nucleotide cyclase"/>
    <property type="match status" value="1"/>
</dbReference>
<dbReference type="PANTHER" id="PTHR11920:SF335">
    <property type="entry name" value="GUANYLATE CYCLASE"/>
    <property type="match status" value="1"/>
</dbReference>
<evidence type="ECO:0000256" key="3">
    <source>
        <dbReference type="ARBA" id="ARBA00022741"/>
    </source>
</evidence>
<accession>A0AAD2JM32</accession>
<dbReference type="InterPro" id="IPR003607">
    <property type="entry name" value="HD/PDEase_dom"/>
</dbReference>
<dbReference type="GO" id="GO:0004114">
    <property type="term" value="F:3',5'-cyclic-nucleotide phosphodiesterase activity"/>
    <property type="evidence" value="ECO:0007669"/>
    <property type="project" value="InterPro"/>
</dbReference>
<dbReference type="SUPFAM" id="SSF109604">
    <property type="entry name" value="HD-domain/PDEase-like"/>
    <property type="match status" value="1"/>
</dbReference>
<dbReference type="EMBL" id="CAKOGP040002147">
    <property type="protein sequence ID" value="CAJ1963438.1"/>
    <property type="molecule type" value="Genomic_DNA"/>
</dbReference>
<evidence type="ECO:0000256" key="1">
    <source>
        <dbReference type="ARBA" id="ARBA00004370"/>
    </source>
</evidence>
<evidence type="ECO:0000313" key="11">
    <source>
        <dbReference type="Proteomes" id="UP001295423"/>
    </source>
</evidence>
<protein>
    <recommendedName>
        <fullName evidence="9">Guanylate cyclase domain-containing protein</fullName>
    </recommendedName>
</protein>
<keyword evidence="3" id="KW-0547">Nucleotide-binding</keyword>
<dbReference type="GO" id="GO:0004383">
    <property type="term" value="F:guanylate cyclase activity"/>
    <property type="evidence" value="ECO:0007669"/>
    <property type="project" value="TreeGrafter"/>
</dbReference>
<evidence type="ECO:0000256" key="8">
    <source>
        <dbReference type="SAM" id="Phobius"/>
    </source>
</evidence>
<dbReference type="GO" id="GO:0005886">
    <property type="term" value="C:plasma membrane"/>
    <property type="evidence" value="ECO:0007669"/>
    <property type="project" value="TreeGrafter"/>
</dbReference>
<feature type="transmembrane region" description="Helical" evidence="8">
    <location>
        <begin position="432"/>
        <end position="455"/>
    </location>
</feature>
<feature type="compositionally biased region" description="Polar residues" evidence="7">
    <location>
        <begin position="735"/>
        <end position="744"/>
    </location>
</feature>
<dbReference type="Proteomes" id="UP001295423">
    <property type="component" value="Unassembled WGS sequence"/>
</dbReference>
<reference evidence="10" key="1">
    <citation type="submission" date="2023-08" db="EMBL/GenBank/DDBJ databases">
        <authorList>
            <person name="Audoor S."/>
            <person name="Bilcke G."/>
        </authorList>
    </citation>
    <scope>NUCLEOTIDE SEQUENCE</scope>
</reference>
<dbReference type="InterPro" id="IPR001054">
    <property type="entry name" value="A/G_cyclase"/>
</dbReference>
<evidence type="ECO:0000256" key="6">
    <source>
        <dbReference type="ARBA" id="ARBA00023239"/>
    </source>
</evidence>
<dbReference type="InterPro" id="IPR036971">
    <property type="entry name" value="PDEase_catalytic_dom_sf"/>
</dbReference>
<evidence type="ECO:0000256" key="7">
    <source>
        <dbReference type="SAM" id="MobiDB-lite"/>
    </source>
</evidence>
<dbReference type="GO" id="GO:0007168">
    <property type="term" value="P:receptor guanylyl cyclase signaling pathway"/>
    <property type="evidence" value="ECO:0007669"/>
    <property type="project" value="TreeGrafter"/>
</dbReference>
<feature type="transmembrane region" description="Helical" evidence="8">
    <location>
        <begin position="67"/>
        <end position="88"/>
    </location>
</feature>
<name>A0AAD2JM32_9STRA</name>
<dbReference type="SUPFAM" id="SSF55073">
    <property type="entry name" value="Nucleotide cyclase"/>
    <property type="match status" value="1"/>
</dbReference>
<sequence length="1156" mass="129996">MSPLSDDGRSLSELSAGGASQFTFRWKSEDASLYDDASAAFNERKRGQLLPPQIAHREHRNVIISRILVALVLISSIIGAALGTFRFVKKEEDDDFSDEFSVYSEEVLLVIAQKIERLFLALDSFAVGIALEAAATNSTWPFVTVNDWPLRAQKIMKLVGDDNAQSFLAPRVEEFDAPDWELYSIEKSPMWYQQSVDREALSFSVQELTERTVNQIHSYEDDSTLNTNTSGATLPVWQYYPLSPDVAQPVLSLNTDNDALYTNNDLTTDPHIRDLFELTRATSKPSIGAFMVSRDSEIAKSLIVQPIVDPSNEKELLGVVGLSMDWGNYIKDILPEGVNDLILILRINCINDGVSTEAGVLTYNLNGPKAQFLGPYDGHDDEFDYIEARSILFDLDIASSAVPEAQCIPEITLHFFPTQMYENRFHRGKSSAYTGVVVSVFIFTTLVFLVYDFFVGRRQKKVMNRIMAQDKIVADVFPTAVRDRLYNDNDDLEEPDATQDLPRSSSLTALDDELDVFGAPPLADLFPNTTVIFADIVGFTAWSSAREPQQVFRLLESLYMAFDKIAYRHGVFKIETVGDCYVAVAGLPEPNERHAVCVARFARDIVWKMKEITQRLEVLLGPETSELDLRVGIHSGQVTAGVLRGDRSRFQLFGDTMNTAARMEHTGEANCIQISQATADLLKEHGYSALIEQRGTTIFAKGKGEMQTYWLSIRKGKSRKGNDRLLASVSELDEQSVTSGASDTPSEDGSIAEYIPRGMSKIERLVEWHVEVLASLLQQIIASRFDVIEPSESLRNAEASISAGHDVLDEVATIINFKRFDAKHLRQRPSPADIDVGEKAKNELRNYVAHIAEMYNDNPFHNFEHASHVTASVTKLLRRIVNVDEGKVFGGVKDTSAEQIDLVDLAGHSYGITSDPLTQFAVVFSAIIHDVDHPGVPNSQLLVENTRNAKVYKKSIAEQNSVDLAWSMLMQDEFKNLRSCIYQNEEGLKRFRQLVVNSVMATDIVDKELQALRRGRWDTAFSNDPIPEDEIKDDRKATIVIEHLIQASDVAHTMQHWHIYKAWNEKFFMECYGAYKMNRATVDPSVNWYRGEIGFFDFYVIPLAMKLQECGVFGVASHEYLNYAMSNREEWVREGEAIVKSFIVKYDRMYGESASA</sequence>
<proteinExistence type="predicted"/>
<keyword evidence="6" id="KW-0456">Lyase</keyword>
<dbReference type="InterPro" id="IPR029787">
    <property type="entry name" value="Nucleotide_cyclase"/>
</dbReference>
<keyword evidence="2 8" id="KW-0812">Transmembrane</keyword>
<dbReference type="GO" id="GO:0004016">
    <property type="term" value="F:adenylate cyclase activity"/>
    <property type="evidence" value="ECO:0007669"/>
    <property type="project" value="TreeGrafter"/>
</dbReference>
<evidence type="ECO:0000256" key="2">
    <source>
        <dbReference type="ARBA" id="ARBA00022692"/>
    </source>
</evidence>
<evidence type="ECO:0000256" key="5">
    <source>
        <dbReference type="ARBA" id="ARBA00023136"/>
    </source>
</evidence>
<evidence type="ECO:0000256" key="4">
    <source>
        <dbReference type="ARBA" id="ARBA00022989"/>
    </source>
</evidence>
<dbReference type="CDD" id="cd07302">
    <property type="entry name" value="CHD"/>
    <property type="match status" value="1"/>
</dbReference>
<dbReference type="PROSITE" id="PS50125">
    <property type="entry name" value="GUANYLATE_CYCLASE_2"/>
    <property type="match status" value="1"/>
</dbReference>
<organism evidence="10 11">
    <name type="scientific">Cylindrotheca closterium</name>
    <dbReference type="NCBI Taxonomy" id="2856"/>
    <lineage>
        <taxon>Eukaryota</taxon>
        <taxon>Sar</taxon>
        <taxon>Stramenopiles</taxon>
        <taxon>Ochrophyta</taxon>
        <taxon>Bacillariophyta</taxon>
        <taxon>Bacillariophyceae</taxon>
        <taxon>Bacillariophycidae</taxon>
        <taxon>Bacillariales</taxon>
        <taxon>Bacillariaceae</taxon>
        <taxon>Cylindrotheca</taxon>
    </lineage>
</organism>
<dbReference type="Pfam" id="PF00211">
    <property type="entry name" value="Guanylate_cyc"/>
    <property type="match status" value="1"/>
</dbReference>
<gene>
    <name evidence="10" type="ORF">CYCCA115_LOCUS20162</name>
</gene>
<comment type="subcellular location">
    <subcellularLocation>
        <location evidence="1">Membrane</location>
    </subcellularLocation>
</comment>
<feature type="domain" description="Guanylate cyclase" evidence="9">
    <location>
        <begin position="530"/>
        <end position="664"/>
    </location>
</feature>
<dbReference type="InterPro" id="IPR050401">
    <property type="entry name" value="Cyclic_nucleotide_synthase"/>
</dbReference>
<keyword evidence="5 8" id="KW-0472">Membrane</keyword>
<dbReference type="GO" id="GO:0000166">
    <property type="term" value="F:nucleotide binding"/>
    <property type="evidence" value="ECO:0007669"/>
    <property type="project" value="UniProtKB-KW"/>
</dbReference>
<keyword evidence="4 8" id="KW-1133">Transmembrane helix</keyword>
<dbReference type="Pfam" id="PF00233">
    <property type="entry name" value="PDEase_I"/>
    <property type="match status" value="1"/>
</dbReference>
<dbReference type="AlphaFoldDB" id="A0AAD2JM32"/>
<feature type="region of interest" description="Disordered" evidence="7">
    <location>
        <begin position="731"/>
        <end position="751"/>
    </location>
</feature>